<evidence type="ECO:0000256" key="2">
    <source>
        <dbReference type="SAM" id="SignalP"/>
    </source>
</evidence>
<feature type="domain" description="Thioester" evidence="5">
    <location>
        <begin position="41"/>
        <end position="148"/>
    </location>
</feature>
<evidence type="ECO:0000313" key="7">
    <source>
        <dbReference type="Proteomes" id="UP000271472"/>
    </source>
</evidence>
<reference evidence="7" key="1">
    <citation type="submission" date="2018-05" db="EMBL/GenBank/DDBJ databases">
        <title>Genome Sequencing of selected type strains of the family Eggerthellaceae.</title>
        <authorList>
            <person name="Danylec N."/>
            <person name="Stoll D.A."/>
            <person name="Doetsch A."/>
            <person name="Huch M."/>
        </authorList>
    </citation>
    <scope>NUCLEOTIDE SEQUENCE [LARGE SCALE GENOMIC DNA]</scope>
    <source>
        <strain evidence="7">DSM 22006</strain>
    </source>
</reference>
<evidence type="ECO:0000259" key="3">
    <source>
        <dbReference type="Pfam" id="PF17802"/>
    </source>
</evidence>
<dbReference type="InterPro" id="IPR041033">
    <property type="entry name" value="SpaA_PFL_dom_1"/>
</dbReference>
<protein>
    <recommendedName>
        <fullName evidence="8">VaFE repeat-containing surface-anchored protein</fullName>
    </recommendedName>
</protein>
<dbReference type="GO" id="GO:0005975">
    <property type="term" value="P:carbohydrate metabolic process"/>
    <property type="evidence" value="ECO:0007669"/>
    <property type="project" value="UniProtKB-ARBA"/>
</dbReference>
<dbReference type="Gene3D" id="2.60.40.3930">
    <property type="match status" value="3"/>
</dbReference>
<feature type="domain" description="T-Q ester bond containing" evidence="4">
    <location>
        <begin position="723"/>
        <end position="844"/>
    </location>
</feature>
<dbReference type="Proteomes" id="UP000271472">
    <property type="component" value="Unassembled WGS sequence"/>
</dbReference>
<dbReference type="EMBL" id="QIBZ01000005">
    <property type="protein sequence ID" value="RNM35870.1"/>
    <property type="molecule type" value="Genomic_DNA"/>
</dbReference>
<proteinExistence type="predicted"/>
<evidence type="ECO:0008006" key="8">
    <source>
        <dbReference type="Google" id="ProtNLM"/>
    </source>
</evidence>
<keyword evidence="7" id="KW-1185">Reference proteome</keyword>
<evidence type="ECO:0000259" key="4">
    <source>
        <dbReference type="Pfam" id="PF18202"/>
    </source>
</evidence>
<feature type="chain" id="PRO_5018088293" description="VaFE repeat-containing surface-anchored protein" evidence="2">
    <location>
        <begin position="38"/>
        <end position="1033"/>
    </location>
</feature>
<dbReference type="NCBIfam" id="NF033903">
    <property type="entry name" value="VaFE_rpt"/>
    <property type="match status" value="3"/>
</dbReference>
<feature type="domain" description="T-Q ester bond containing" evidence="4">
    <location>
        <begin position="598"/>
        <end position="719"/>
    </location>
</feature>
<comment type="caution">
    <text evidence="6">The sequence shown here is derived from an EMBL/GenBank/DDBJ whole genome shotgun (WGS) entry which is preliminary data.</text>
</comment>
<dbReference type="InterPro" id="IPR041100">
    <property type="entry name" value="TQ"/>
</dbReference>
<sequence>MKAKTAGRIVSSKIVRVAMSLALALSVCVVTPVNAFAAGGVNVTIGDDIPYAGYSTTHMYADGEVAYCADPSAATPSPGTYSKSSVSDPDLIATMWFSYGAPGFDASMFPDSWYDGSGWSAEKYVVASHVLLSYAYQDSKADAVFGTSGDFEDWARGELLGTTWKSIKASKGKVSTGFEAFCIHTGPGTQVLMSFTWDKGGLKVAKVDSQAGAEPQGDATLSGAKYDIVNSSGKYALVDGRYYASGEVVKTITGHWDGDAGAYIAKTASNALPCGTYTVVESEAPEGYLVSDWSAKAEIRSDGRVVDLTSSPCADDVIRGGVQVTKSDVELQASEALGGSSHDTLTTGSTLSGIEFTIANASEHKVLVGDKWFEPGDVIETIATAWNDEMGAYTAQTAADELPYGTYTIQETKTNDSYLLTDGTPRTFQVRAEGVMVAGDRYERPLEFSDQVVRNDLEIVKMAEDTNASLQVAFKVTNVSTGESHVLVTDKNGNVSTASSWNKHSSNTNGNDGLLSSENIKASDMDSKAGIWFSLGEDGSNAAVDDGLSALPYGKYVLEELRSDSNEGYDLVTKTFVIERDSTAAKPVWMSLDDKEGPKIQTEETDKADGDHVAQASAETTLVDTVWYENLKTDGTQYTLTGTLMVKSTGEPLLDADSNPVTATTTFKPRTASGEVELEFTFDGSLLAGEDIVAFESMASDGIEVAVHADISDEDQTVHFVDIRTTATDQGDGDKLVTGTEIVISDEVSYEGLTPGTEYTLEATLVDAETGEPVMVKDGLIERQVTGTVTFVPEEADGTQAVEIAFDGTDFGGKSLVVYEKLFSAGVQLASHEDPNDEGQTVTVVEIGTTLVDASDGDHVIVSGKVKLTDTIEYKGLVPGETHTAHGTLMVKSTGLALEDADGKPVTATAEFTPDKPSGTVDVTFEFDASKIEEGVELVAFEECLDVNGNVIAVHQDIEDDGQTVVVDNPDTPKVPDEPGKGYDKTGFDTTMLFAAVVILIAAGAACGIYAIRKRKQASIESDEDADSETDES</sequence>
<dbReference type="InterPro" id="IPR013783">
    <property type="entry name" value="Ig-like_fold"/>
</dbReference>
<accession>A0A3N0IH43</accession>
<organism evidence="6 7">
    <name type="scientific">Slackia isoflavoniconvertens</name>
    <dbReference type="NCBI Taxonomy" id="572010"/>
    <lineage>
        <taxon>Bacteria</taxon>
        <taxon>Bacillati</taxon>
        <taxon>Actinomycetota</taxon>
        <taxon>Coriobacteriia</taxon>
        <taxon>Eggerthellales</taxon>
        <taxon>Eggerthellaceae</taxon>
        <taxon>Slackia</taxon>
    </lineage>
</organism>
<dbReference type="Pfam" id="PF18202">
    <property type="entry name" value="TQ"/>
    <property type="match status" value="3"/>
</dbReference>
<feature type="domain" description="T-Q ester bond containing" evidence="4">
    <location>
        <begin position="846"/>
        <end position="967"/>
    </location>
</feature>
<dbReference type="InterPro" id="IPR046751">
    <property type="entry name" value="TED_2"/>
</dbReference>
<evidence type="ECO:0000256" key="1">
    <source>
        <dbReference type="SAM" id="Phobius"/>
    </source>
</evidence>
<keyword evidence="1" id="KW-0812">Transmembrane</keyword>
<name>A0A3N0IH43_9ACTN</name>
<gene>
    <name evidence="6" type="ORF">DMP05_04155</name>
</gene>
<evidence type="ECO:0000313" key="6">
    <source>
        <dbReference type="EMBL" id="RNM35870.1"/>
    </source>
</evidence>
<dbReference type="AlphaFoldDB" id="A0A3N0IH43"/>
<keyword evidence="1" id="KW-0472">Membrane</keyword>
<dbReference type="GeneID" id="98662271"/>
<feature type="signal peptide" evidence="2">
    <location>
        <begin position="1"/>
        <end position="37"/>
    </location>
</feature>
<feature type="transmembrane region" description="Helical" evidence="1">
    <location>
        <begin position="992"/>
        <end position="1012"/>
    </location>
</feature>
<feature type="domain" description="SpaA-like prealbumin fold" evidence="3">
    <location>
        <begin position="346"/>
        <end position="434"/>
    </location>
</feature>
<evidence type="ECO:0000259" key="5">
    <source>
        <dbReference type="Pfam" id="PF20610"/>
    </source>
</evidence>
<feature type="domain" description="SpaA-like prealbumin fold" evidence="3">
    <location>
        <begin position="202"/>
        <end position="307"/>
    </location>
</feature>
<dbReference type="Pfam" id="PF17802">
    <property type="entry name" value="SpaA"/>
    <property type="match status" value="2"/>
</dbReference>
<dbReference type="OrthoDB" id="3169232at2"/>
<dbReference type="RefSeq" id="WP_123219287.1">
    <property type="nucleotide sequence ID" value="NZ_JACHYQ010000001.1"/>
</dbReference>
<keyword evidence="1" id="KW-1133">Transmembrane helix</keyword>
<keyword evidence="2" id="KW-0732">Signal</keyword>
<dbReference type="Pfam" id="PF20610">
    <property type="entry name" value="TED_2"/>
    <property type="match status" value="1"/>
</dbReference>
<dbReference type="Gene3D" id="2.60.40.10">
    <property type="entry name" value="Immunoglobulins"/>
    <property type="match status" value="2"/>
</dbReference>